<keyword evidence="5" id="KW-1185">Reference proteome</keyword>
<dbReference type="InterPro" id="IPR003869">
    <property type="entry name" value="Polysac_CapD-like"/>
</dbReference>
<keyword evidence="2" id="KW-1133">Transmembrane helix</keyword>
<sequence>MGLKQHTERLRQRLLDLSRGQKRAITMFADMMVLPLAVWLAFYLRLGEPLHLFFTIHWWLVLAIPPIGIACFAVSGLYNMVARYIGPRAIYDVFRAAALTTLAFVAVVEIMRLEPFPRSVYAIFLGVVFLLNGGMRLLARSWFQSFLSKPRGRQPVAIYGAGRAGAQLANTLVADGEFHAHLFIDDDPRLQGQVIGGLKVYAPDDLPALITRCELRHVLLAMPSVPRARRQAIVKSLESLAVHVKTLPDMADIVSGRARVEQIQDIDVDDLLGRGTVASDDELINAALTGRSVMITGAGGSIGSELARQAMAREPARLVLFDHSEFLLYRIDRELRKAAAIAEQDVEIVALLGSVTDQRRMEAVFRAYDVEVLYHAAAYKHVPLVETNALEGIRNNALATRCVAEAACNAGVRDMVLVSTDKAVHPHNVMGATKRLAELSLQSLANARRGPTRFAIVRFGNVLNSSGSVVPLFRDQIRHGGPVTVTDPEVTRYFMSIREASALVIQAGAMAEGGEVFVLDMGEPVQIVELARRMIRLSGFSVRDEANPDGDIAIDFIGLRPGEKLHEDLFYGEEIRSTAHPMIMQTVEPSVAWPALQTQLDALQLAVDAFDYGQATRLLCEAIRSSSMDSVAYDRLAQRLESSLLEMQPPQRPH</sequence>
<evidence type="ECO:0000313" key="5">
    <source>
        <dbReference type="Proteomes" id="UP000433788"/>
    </source>
</evidence>
<reference evidence="4 5" key="1">
    <citation type="submission" date="2019-11" db="EMBL/GenBank/DDBJ databases">
        <authorList>
            <person name="Zhang X.Y."/>
        </authorList>
    </citation>
    <scope>NUCLEOTIDE SEQUENCE [LARGE SCALE GENOMIC DNA]</scope>
    <source>
        <strain evidence="4 5">C176</strain>
    </source>
</reference>
<feature type="domain" description="Polysaccharide biosynthesis protein CapD-like" evidence="3">
    <location>
        <begin position="293"/>
        <end position="586"/>
    </location>
</feature>
<dbReference type="InterPro" id="IPR036291">
    <property type="entry name" value="NAD(P)-bd_dom_sf"/>
</dbReference>
<feature type="transmembrane region" description="Helical" evidence="2">
    <location>
        <begin position="119"/>
        <end position="139"/>
    </location>
</feature>
<dbReference type="EMBL" id="WJPP01000005">
    <property type="protein sequence ID" value="MRH79000.1"/>
    <property type="molecule type" value="Genomic_DNA"/>
</dbReference>
<feature type="transmembrane region" description="Helical" evidence="2">
    <location>
        <begin position="56"/>
        <end position="81"/>
    </location>
</feature>
<comment type="caution">
    <text evidence="4">The sequence shown here is derived from an EMBL/GenBank/DDBJ whole genome shotgun (WGS) entry which is preliminary data.</text>
</comment>
<dbReference type="InterPro" id="IPR051203">
    <property type="entry name" value="Polysaccharide_Synthase-Rel"/>
</dbReference>
<evidence type="ECO:0000259" key="3">
    <source>
        <dbReference type="Pfam" id="PF02719"/>
    </source>
</evidence>
<keyword evidence="2" id="KW-0472">Membrane</keyword>
<evidence type="ECO:0000256" key="1">
    <source>
        <dbReference type="ARBA" id="ARBA00007430"/>
    </source>
</evidence>
<dbReference type="AlphaFoldDB" id="A0A6N7QTS8"/>
<organism evidence="4 5">
    <name type="scientific">Spiribacter salilacus</name>
    <dbReference type="NCBI Taxonomy" id="2664894"/>
    <lineage>
        <taxon>Bacteria</taxon>
        <taxon>Pseudomonadati</taxon>
        <taxon>Pseudomonadota</taxon>
        <taxon>Gammaproteobacteria</taxon>
        <taxon>Chromatiales</taxon>
        <taxon>Ectothiorhodospiraceae</taxon>
        <taxon>Spiribacter</taxon>
    </lineage>
</organism>
<evidence type="ECO:0000313" key="4">
    <source>
        <dbReference type="EMBL" id="MRH79000.1"/>
    </source>
</evidence>
<dbReference type="PANTHER" id="PTHR43318:SF1">
    <property type="entry name" value="POLYSACCHARIDE BIOSYNTHESIS PROTEIN EPSC-RELATED"/>
    <property type="match status" value="1"/>
</dbReference>
<accession>A0A6N7QTS8</accession>
<dbReference type="PANTHER" id="PTHR43318">
    <property type="entry name" value="UDP-N-ACETYLGLUCOSAMINE 4,6-DEHYDRATASE"/>
    <property type="match status" value="1"/>
</dbReference>
<dbReference type="Proteomes" id="UP000433788">
    <property type="component" value="Unassembled WGS sequence"/>
</dbReference>
<dbReference type="SUPFAM" id="SSF51735">
    <property type="entry name" value="NAD(P)-binding Rossmann-fold domains"/>
    <property type="match status" value="2"/>
</dbReference>
<keyword evidence="2" id="KW-0812">Transmembrane</keyword>
<comment type="similarity">
    <text evidence="1">Belongs to the polysaccharide synthase family.</text>
</comment>
<name>A0A6N7QTS8_9GAMM</name>
<dbReference type="RefSeq" id="WP_153720047.1">
    <property type="nucleotide sequence ID" value="NZ_WJPP01000005.1"/>
</dbReference>
<evidence type="ECO:0000256" key="2">
    <source>
        <dbReference type="SAM" id="Phobius"/>
    </source>
</evidence>
<proteinExistence type="inferred from homology"/>
<feature type="transmembrane region" description="Helical" evidence="2">
    <location>
        <begin position="24"/>
        <end position="44"/>
    </location>
</feature>
<dbReference type="Pfam" id="PF02719">
    <property type="entry name" value="Polysacc_synt_2"/>
    <property type="match status" value="1"/>
</dbReference>
<dbReference type="CDD" id="cd05237">
    <property type="entry name" value="UDP_invert_4-6DH_SDR_e"/>
    <property type="match status" value="1"/>
</dbReference>
<protein>
    <submittedName>
        <fullName evidence="4">NAD-dependent epimerase/dehydratase family protein</fullName>
    </submittedName>
</protein>
<gene>
    <name evidence="4" type="ORF">GH984_09835</name>
</gene>
<dbReference type="Gene3D" id="3.40.50.720">
    <property type="entry name" value="NAD(P)-binding Rossmann-like Domain"/>
    <property type="match status" value="2"/>
</dbReference>